<accession>U2P880</accession>
<comment type="similarity">
    <text evidence="5">Belongs to the RimM family.</text>
</comment>
<dbReference type="InterPro" id="IPR011033">
    <property type="entry name" value="PRC_barrel-like_sf"/>
</dbReference>
<evidence type="ECO:0000256" key="5">
    <source>
        <dbReference type="HAMAP-Rule" id="MF_00014"/>
    </source>
</evidence>
<evidence type="ECO:0000256" key="4">
    <source>
        <dbReference type="ARBA" id="ARBA00023186"/>
    </source>
</evidence>
<keyword evidence="3 5" id="KW-0698">rRNA processing</keyword>
<comment type="subcellular location">
    <subcellularLocation>
        <location evidence="5">Cytoplasm</location>
    </subcellularLocation>
</comment>
<dbReference type="InterPro" id="IPR011961">
    <property type="entry name" value="RimM"/>
</dbReference>
<dbReference type="eggNOG" id="COG0806">
    <property type="taxonomic scope" value="Bacteria"/>
</dbReference>
<dbReference type="Gene3D" id="2.40.30.60">
    <property type="entry name" value="RimM"/>
    <property type="match status" value="1"/>
</dbReference>
<dbReference type="GO" id="GO:0043022">
    <property type="term" value="F:ribosome binding"/>
    <property type="evidence" value="ECO:0007669"/>
    <property type="project" value="InterPro"/>
</dbReference>
<dbReference type="AlphaFoldDB" id="U2P880"/>
<evidence type="ECO:0000256" key="3">
    <source>
        <dbReference type="ARBA" id="ARBA00022552"/>
    </source>
</evidence>
<dbReference type="GO" id="GO:0042274">
    <property type="term" value="P:ribosomal small subunit biogenesis"/>
    <property type="evidence" value="ECO:0007669"/>
    <property type="project" value="UniProtKB-UniRule"/>
</dbReference>
<dbReference type="PANTHER" id="PTHR33692">
    <property type="entry name" value="RIBOSOME MATURATION FACTOR RIMM"/>
    <property type="match status" value="1"/>
</dbReference>
<dbReference type="Proteomes" id="UP000016608">
    <property type="component" value="Unassembled WGS sequence"/>
</dbReference>
<keyword evidence="9" id="KW-1185">Reference proteome</keyword>
<evidence type="ECO:0000256" key="2">
    <source>
        <dbReference type="ARBA" id="ARBA00022517"/>
    </source>
</evidence>
<keyword evidence="2 5" id="KW-0690">Ribosome biogenesis</keyword>
<proteinExistence type="inferred from homology"/>
<comment type="caution">
    <text evidence="8">The sequence shown here is derived from an EMBL/GenBank/DDBJ whole genome shotgun (WGS) entry which is preliminary data.</text>
</comment>
<keyword evidence="1 5" id="KW-0963">Cytoplasm</keyword>
<dbReference type="InterPro" id="IPR002676">
    <property type="entry name" value="RimM_N"/>
</dbReference>
<dbReference type="NCBIfam" id="TIGR02273">
    <property type="entry name" value="16S_RimM"/>
    <property type="match status" value="1"/>
</dbReference>
<dbReference type="EMBL" id="AWVJ01000100">
    <property type="protein sequence ID" value="ERK46720.1"/>
    <property type="molecule type" value="Genomic_DNA"/>
</dbReference>
<dbReference type="InterPro" id="IPR056792">
    <property type="entry name" value="PRC_RimM"/>
</dbReference>
<evidence type="ECO:0000259" key="7">
    <source>
        <dbReference type="Pfam" id="PF24986"/>
    </source>
</evidence>
<evidence type="ECO:0000313" key="9">
    <source>
        <dbReference type="Proteomes" id="UP000016608"/>
    </source>
</evidence>
<sequence length="182" mass="20986">MVLNYVPFFERENMEEFLQVGVISSTHGIAGEVKVFPTTDDVKRFKKLKEVILDTGKERMTLHICQVKFFKQMVILKFKEFQNINEVERFRGKSLYVTRENAVKLQKDEYFIADMIGMRVVSTEGEELGTLTDVLQTGANDVYVVEQDGASQLLLPAIKDCIRDIDMEQMVMTVYLMPGLRD</sequence>
<dbReference type="GO" id="GO:0005737">
    <property type="term" value="C:cytoplasm"/>
    <property type="evidence" value="ECO:0007669"/>
    <property type="project" value="UniProtKB-SubCell"/>
</dbReference>
<comment type="domain">
    <text evidence="5">The PRC barrel domain binds ribosomal protein uS19.</text>
</comment>
<gene>
    <name evidence="5" type="primary">rimM</name>
    <name evidence="8" type="ORF">HMPREF0373_01692</name>
</gene>
<dbReference type="GO" id="GO:0006364">
    <property type="term" value="P:rRNA processing"/>
    <property type="evidence" value="ECO:0007669"/>
    <property type="project" value="UniProtKB-UniRule"/>
</dbReference>
<dbReference type="InterPro" id="IPR009000">
    <property type="entry name" value="Transl_B-barrel_sf"/>
</dbReference>
<dbReference type="PATRIC" id="fig|1256908.3.peg.1573"/>
<evidence type="ECO:0000256" key="1">
    <source>
        <dbReference type="ARBA" id="ARBA00022490"/>
    </source>
</evidence>
<comment type="subunit">
    <text evidence="5">Binds ribosomal protein uS19.</text>
</comment>
<comment type="function">
    <text evidence="5">An accessory protein needed during the final step in the assembly of 30S ribosomal subunit, possibly for assembly of the head region. Essential for efficient processing of 16S rRNA. May be needed both before and after RbfA during the maturation of 16S rRNA. It has affinity for free ribosomal 30S subunits but not for 70S ribosomes.</text>
</comment>
<feature type="domain" description="RimM N-terminal" evidence="6">
    <location>
        <begin position="19"/>
        <end position="100"/>
    </location>
</feature>
<organism evidence="8 9">
    <name type="scientific">Eubacterium ramulus ATCC 29099</name>
    <dbReference type="NCBI Taxonomy" id="1256908"/>
    <lineage>
        <taxon>Bacteria</taxon>
        <taxon>Bacillati</taxon>
        <taxon>Bacillota</taxon>
        <taxon>Clostridia</taxon>
        <taxon>Eubacteriales</taxon>
        <taxon>Eubacteriaceae</taxon>
        <taxon>Eubacterium</taxon>
    </lineage>
</organism>
<name>U2P880_EUBRA</name>
<dbReference type="GO" id="GO:0005840">
    <property type="term" value="C:ribosome"/>
    <property type="evidence" value="ECO:0007669"/>
    <property type="project" value="InterPro"/>
</dbReference>
<dbReference type="PANTHER" id="PTHR33692:SF1">
    <property type="entry name" value="RIBOSOME MATURATION FACTOR RIMM"/>
    <property type="match status" value="1"/>
</dbReference>
<keyword evidence="4 5" id="KW-0143">Chaperone</keyword>
<dbReference type="SUPFAM" id="SSF50346">
    <property type="entry name" value="PRC-barrel domain"/>
    <property type="match status" value="1"/>
</dbReference>
<evidence type="ECO:0000259" key="6">
    <source>
        <dbReference type="Pfam" id="PF01782"/>
    </source>
</evidence>
<dbReference type="SUPFAM" id="SSF50447">
    <property type="entry name" value="Translation proteins"/>
    <property type="match status" value="1"/>
</dbReference>
<dbReference type="HOGENOM" id="CLU_077636_3_2_9"/>
<reference evidence="8 9" key="1">
    <citation type="submission" date="2013-06" db="EMBL/GenBank/DDBJ databases">
        <authorList>
            <person name="Weinstock G."/>
            <person name="Sodergren E."/>
            <person name="Lobos E.A."/>
            <person name="Fulton L."/>
            <person name="Fulton R."/>
            <person name="Courtney L."/>
            <person name="Fronick C."/>
            <person name="O'Laughlin M."/>
            <person name="Godfrey J."/>
            <person name="Wilson R.M."/>
            <person name="Miner T."/>
            <person name="Farmer C."/>
            <person name="Delehaunty K."/>
            <person name="Cordes M."/>
            <person name="Minx P."/>
            <person name="Tomlinson C."/>
            <person name="Chen J."/>
            <person name="Wollam A."/>
            <person name="Pepin K.H."/>
            <person name="Bhonagiri V."/>
            <person name="Zhang X."/>
            <person name="Warren W."/>
            <person name="Mitreva M."/>
            <person name="Mardis E.R."/>
            <person name="Wilson R.K."/>
        </authorList>
    </citation>
    <scope>NUCLEOTIDE SEQUENCE [LARGE SCALE GENOMIC DNA]</scope>
    <source>
        <strain evidence="8 9">ATCC 29099</strain>
    </source>
</reference>
<feature type="domain" description="Ribosome maturation factor RimM PRC barrel" evidence="7">
    <location>
        <begin position="114"/>
        <end position="178"/>
    </location>
</feature>
<evidence type="ECO:0000313" key="8">
    <source>
        <dbReference type="EMBL" id="ERK46720.1"/>
    </source>
</evidence>
<dbReference type="Pfam" id="PF24986">
    <property type="entry name" value="PRC_RimM"/>
    <property type="match status" value="1"/>
</dbReference>
<dbReference type="Gene3D" id="2.30.30.240">
    <property type="entry name" value="PRC-barrel domain"/>
    <property type="match status" value="1"/>
</dbReference>
<dbReference type="InterPro" id="IPR036976">
    <property type="entry name" value="RimM_N_sf"/>
</dbReference>
<protein>
    <recommendedName>
        <fullName evidence="5">Ribosome maturation factor RimM</fullName>
    </recommendedName>
</protein>
<dbReference type="HAMAP" id="MF_00014">
    <property type="entry name" value="Ribosome_mat_RimM"/>
    <property type="match status" value="1"/>
</dbReference>
<dbReference type="Pfam" id="PF01782">
    <property type="entry name" value="RimM"/>
    <property type="match status" value="1"/>
</dbReference>